<accession>A0A8S5U1V5</accession>
<organism evidence="1">
    <name type="scientific">Siphoviridae sp. ctdHi7</name>
    <dbReference type="NCBI Taxonomy" id="2825577"/>
    <lineage>
        <taxon>Viruses</taxon>
        <taxon>Duplodnaviria</taxon>
        <taxon>Heunggongvirae</taxon>
        <taxon>Uroviricota</taxon>
        <taxon>Caudoviricetes</taxon>
    </lineage>
</organism>
<protein>
    <submittedName>
        <fullName evidence="1">Uncharacterized protein</fullName>
    </submittedName>
</protein>
<evidence type="ECO:0000313" key="1">
    <source>
        <dbReference type="EMBL" id="DAF88435.1"/>
    </source>
</evidence>
<dbReference type="EMBL" id="BK015985">
    <property type="protein sequence ID" value="DAF88435.1"/>
    <property type="molecule type" value="Genomic_DNA"/>
</dbReference>
<proteinExistence type="predicted"/>
<sequence length="98" mass="11003">MSLGNGEWANGYFVTVTTSLEQIYVQVRRYKPGASVEQPPDLDKTARLENSEINSRFVKTYKGTLAEYIAQLPIPAGGYAVIHPQLTGFQKELLEERL</sequence>
<name>A0A8S5U1V5_9CAUD</name>
<reference evidence="1" key="1">
    <citation type="journal article" date="2021" name="Proc. Natl. Acad. Sci. U.S.A.">
        <title>A Catalog of Tens of Thousands of Viruses from Human Metagenomes Reveals Hidden Associations with Chronic Diseases.</title>
        <authorList>
            <person name="Tisza M.J."/>
            <person name="Buck C.B."/>
        </authorList>
    </citation>
    <scope>NUCLEOTIDE SEQUENCE</scope>
    <source>
        <strain evidence="1">CtdHi7</strain>
    </source>
</reference>